<protein>
    <recommendedName>
        <fullName evidence="2">Clr5 domain-containing protein</fullName>
    </recommendedName>
</protein>
<dbReference type="Pfam" id="PF14420">
    <property type="entry name" value="Clr5"/>
    <property type="match status" value="1"/>
</dbReference>
<sequence length="141" mass="16020">MKHLISFNTWEKKKDLIIQLYREEGWPLKQVIKRVRSHDFNPSESQLRSRLKKWCITKSSRRQVRQKSLMNQHGADFDGTYSFAQTALNGVLNTEINVSTGKAGPTARNILPNGCHLSQVPTIPSTSPLHEYHGTSPAYSS</sequence>
<organism evidence="3 4">
    <name type="scientific">Petromyces alliaceus</name>
    <name type="common">Aspergillus alliaceus</name>
    <dbReference type="NCBI Taxonomy" id="209559"/>
    <lineage>
        <taxon>Eukaryota</taxon>
        <taxon>Fungi</taxon>
        <taxon>Dikarya</taxon>
        <taxon>Ascomycota</taxon>
        <taxon>Pezizomycotina</taxon>
        <taxon>Eurotiomycetes</taxon>
        <taxon>Eurotiomycetidae</taxon>
        <taxon>Eurotiales</taxon>
        <taxon>Aspergillaceae</taxon>
        <taxon>Aspergillus</taxon>
        <taxon>Aspergillus subgen. Circumdati</taxon>
    </lineage>
</organism>
<keyword evidence="4" id="KW-1185">Reference proteome</keyword>
<feature type="region of interest" description="Disordered" evidence="1">
    <location>
        <begin position="122"/>
        <end position="141"/>
    </location>
</feature>
<name>A0A8H6E3Y5_PETAA</name>
<evidence type="ECO:0000313" key="3">
    <source>
        <dbReference type="EMBL" id="KAF5858601.1"/>
    </source>
</evidence>
<dbReference type="AlphaFoldDB" id="A0A8H6E3Y5"/>
<reference evidence="3 4" key="1">
    <citation type="submission" date="2019-04" db="EMBL/GenBank/DDBJ databases">
        <title>Aspergillus burnettii sp. nov., novel species from soil in southeast Queensland.</title>
        <authorList>
            <person name="Gilchrist C.L.M."/>
            <person name="Pitt J.I."/>
            <person name="Lange L."/>
            <person name="Lacey H.J."/>
            <person name="Vuong D."/>
            <person name="Midgley D.J."/>
            <person name="Greenfield P."/>
            <person name="Bradbury M."/>
            <person name="Lacey E."/>
            <person name="Busk P.K."/>
            <person name="Pilgaard B."/>
            <person name="Chooi Y.H."/>
            <person name="Piggott A.M."/>
        </authorList>
    </citation>
    <scope>NUCLEOTIDE SEQUENCE [LARGE SCALE GENOMIC DNA]</scope>
    <source>
        <strain evidence="3 4">FRR 5400</strain>
    </source>
</reference>
<evidence type="ECO:0000313" key="4">
    <source>
        <dbReference type="Proteomes" id="UP000541154"/>
    </source>
</evidence>
<proteinExistence type="predicted"/>
<comment type="caution">
    <text evidence="3">The sequence shown here is derived from an EMBL/GenBank/DDBJ whole genome shotgun (WGS) entry which is preliminary data.</text>
</comment>
<feature type="domain" description="Clr5" evidence="2">
    <location>
        <begin position="9"/>
        <end position="58"/>
    </location>
</feature>
<evidence type="ECO:0000259" key="2">
    <source>
        <dbReference type="Pfam" id="PF14420"/>
    </source>
</evidence>
<evidence type="ECO:0000256" key="1">
    <source>
        <dbReference type="SAM" id="MobiDB-lite"/>
    </source>
</evidence>
<gene>
    <name evidence="3" type="ORF">ETB97_003994</name>
</gene>
<dbReference type="Proteomes" id="UP000541154">
    <property type="component" value="Unassembled WGS sequence"/>
</dbReference>
<dbReference type="InterPro" id="IPR025676">
    <property type="entry name" value="Clr5_dom"/>
</dbReference>
<feature type="non-terminal residue" evidence="3">
    <location>
        <position position="141"/>
    </location>
</feature>
<dbReference type="EMBL" id="SPNV01000199">
    <property type="protein sequence ID" value="KAF5858601.1"/>
    <property type="molecule type" value="Genomic_DNA"/>
</dbReference>
<accession>A0A8H6E3Y5</accession>